<proteinExistence type="predicted"/>
<dbReference type="SUPFAM" id="SSF54001">
    <property type="entry name" value="Cysteine proteinases"/>
    <property type="match status" value="1"/>
</dbReference>
<reference evidence="4" key="1">
    <citation type="submission" date="2015-04" db="UniProtKB">
        <authorList>
            <consortium name="EnsemblPlants"/>
        </authorList>
    </citation>
    <scope>IDENTIFICATION</scope>
</reference>
<evidence type="ECO:0000256" key="1">
    <source>
        <dbReference type="SAM" id="MobiDB-lite"/>
    </source>
</evidence>
<name>A0A0E0BLP6_9ORYZ</name>
<dbReference type="HOGENOM" id="CLU_009752_0_0_1"/>
<evidence type="ECO:0000259" key="2">
    <source>
        <dbReference type="Pfam" id="PF13086"/>
    </source>
</evidence>
<dbReference type="InterPro" id="IPR041677">
    <property type="entry name" value="DNA2/NAM7_AAA_11"/>
</dbReference>
<dbReference type="PANTHER" id="PTHR10887:SF522">
    <property type="entry name" value="P-LOOP CONTAINING NUCLEOSIDE TRIPHOSPHATE HYDROLASES SUPERFAMILY PROTEIN"/>
    <property type="match status" value="1"/>
</dbReference>
<dbReference type="STRING" id="40148.A0A0E0BLP6"/>
<protein>
    <recommendedName>
        <fullName evidence="6">DNA2/NAM7 helicase-like C-terminal domain-containing protein</fullName>
    </recommendedName>
</protein>
<accession>A0A0E0BLP6</accession>
<organism evidence="4">
    <name type="scientific">Oryza glumipatula</name>
    <dbReference type="NCBI Taxonomy" id="40148"/>
    <lineage>
        <taxon>Eukaryota</taxon>
        <taxon>Viridiplantae</taxon>
        <taxon>Streptophyta</taxon>
        <taxon>Embryophyta</taxon>
        <taxon>Tracheophyta</taxon>
        <taxon>Spermatophyta</taxon>
        <taxon>Magnoliopsida</taxon>
        <taxon>Liliopsida</taxon>
        <taxon>Poales</taxon>
        <taxon>Poaceae</taxon>
        <taxon>BOP clade</taxon>
        <taxon>Oryzoideae</taxon>
        <taxon>Oryzeae</taxon>
        <taxon>Oryzinae</taxon>
        <taxon>Oryza</taxon>
    </lineage>
</organism>
<feature type="compositionally biased region" description="Polar residues" evidence="1">
    <location>
        <begin position="137"/>
        <end position="165"/>
    </location>
</feature>
<evidence type="ECO:0000313" key="5">
    <source>
        <dbReference type="Proteomes" id="UP000026961"/>
    </source>
</evidence>
<feature type="domain" description="DNA2/NAM7 helicase-like C-terminal" evidence="3">
    <location>
        <begin position="714"/>
        <end position="894"/>
    </location>
</feature>
<dbReference type="InterPro" id="IPR027417">
    <property type="entry name" value="P-loop_NTPase"/>
</dbReference>
<dbReference type="Pfam" id="PF13086">
    <property type="entry name" value="AAA_11"/>
    <property type="match status" value="1"/>
</dbReference>
<dbReference type="EnsemblPlants" id="OGLUM11G20650.1">
    <property type="protein sequence ID" value="OGLUM11G20650.1"/>
    <property type="gene ID" value="OGLUM11G20650"/>
</dbReference>
<dbReference type="CDD" id="cd18808">
    <property type="entry name" value="SF1_C_Upf1"/>
    <property type="match status" value="1"/>
</dbReference>
<dbReference type="GO" id="GO:0004386">
    <property type="term" value="F:helicase activity"/>
    <property type="evidence" value="ECO:0007669"/>
    <property type="project" value="InterPro"/>
</dbReference>
<keyword evidence="5" id="KW-1185">Reference proteome</keyword>
<feature type="compositionally biased region" description="Basic residues" evidence="1">
    <location>
        <begin position="1"/>
        <end position="10"/>
    </location>
</feature>
<feature type="compositionally biased region" description="Gly residues" evidence="1">
    <location>
        <begin position="69"/>
        <end position="87"/>
    </location>
</feature>
<evidence type="ECO:0000313" key="4">
    <source>
        <dbReference type="EnsemblPlants" id="OGLUM11G20650.1"/>
    </source>
</evidence>
<dbReference type="Gene3D" id="3.90.70.10">
    <property type="entry name" value="Cysteine proteinases"/>
    <property type="match status" value="1"/>
</dbReference>
<dbReference type="InterPro" id="IPR047187">
    <property type="entry name" value="SF1_C_Upf1"/>
</dbReference>
<dbReference type="InterPro" id="IPR041679">
    <property type="entry name" value="DNA2/NAM7-like_C"/>
</dbReference>
<reference evidence="4" key="2">
    <citation type="submission" date="2018-05" db="EMBL/GenBank/DDBJ databases">
        <title>OgluRS3 (Oryza glumaepatula Reference Sequence Version 3).</title>
        <authorList>
            <person name="Zhang J."/>
            <person name="Kudrna D."/>
            <person name="Lee S."/>
            <person name="Talag J."/>
            <person name="Welchert J."/>
            <person name="Wing R.A."/>
        </authorList>
    </citation>
    <scope>NUCLEOTIDE SEQUENCE [LARGE SCALE GENOMIC DNA]</scope>
</reference>
<dbReference type="Pfam" id="PF13087">
    <property type="entry name" value="AAA_12"/>
    <property type="match status" value="1"/>
</dbReference>
<sequence>MGPKRRRKGKTQVGAAARDEEPSVVVDADDADGGARSHVVAGEAAGGGGADGGSPASRAASPPPPTAAGGQGGGGGGPVSGGGGSAPGGAATAQREGAPPAAATSVQGAPRAPATAETVPQGSPRGPGVRTVGPVPSTAQSAPGGSATGQTATAQSSPRAATTTKLDIEEKGPAFGDARWRNKATGVDIDDSSRDDADGGLSKTVLSWTIQDILLDNEVQKVPTKFKGLQHYLDVHSNLLREEVRITIKSSLLKVETTQCFRDFVVSFAGPPSIYYIDIDLYGIDNCQHVVKDGDLFFLSSQPLRGQLSGCFGIATDVGCDNQFQRSFKMLVSENQKKTDLESIRYICFLTNIMDNLNISKAMVTMSSGRCGIINSIIRRNEKCKKTCACAELCAFGIEDSSYLDKYNEEQQCAMTCIMSKVGCHHNHSVDLVWGPPGTGKTRLTAGLAICMLNLRLRILVCVPLKRDIHIFLKSLQENYPSFNIGKALVLNNLLDKDMCNIISETTLANRASELYVALFVWKAWVKEMAALLGLDMYCRKKCVHHDEDLTCNKCEPIEFSLMSFKKKFGNTAVELRKCSTCLIKSLSTTSLSDLDVKNVNNLLIALSQFENLMQKKTVLSSIELPQLEGWSDLEDFCIRHSHIIISTPGCFARLQSLKMDQVDVLIVDKAAQIKENDLLVPLSIPPRHVVLLGDHQHLQPIVKTEGCKEAGCTRSLFQRLLHLSFTRHKLIKQYMMHPLIRQFPSEHFYKDKIVDGQSVESINLQFPAYTFFDVVDMEDFSCMGKKSMEAAVVLFLLQKLCEGLTNAAGRLNVGIVCFCSNQVNAIITQLGRKYQNHDRVNLEVNSLENMHEDWYDVIILSSLFDDKSELPTDNRINVALTKSRHCLWIIGQADILLQIPGTWKSLIHHSMQQNCVVVLDSKSLTMDMEPLSETTDQDGLVSTQSTTPNKDLEDHITLNTFWHVFETKKALQDFQWNLSVDNLKSQYEHHESTEFGSEEKNKRGKHRLESALDILKVHGFIGSNEVNSEEALFRISAHNRVDAAEPENLRSIEDGNVMVGCFRLSYNYFYLKPGEVYWYDKSKPYVHSRSNLPAAHAVMVIGHGKRMMDRGEGTSNNVVRRHVVIQNSEGKRFGFDGTGRVLRRSLTHLYQMKI</sequence>
<dbReference type="Gene3D" id="3.40.50.300">
    <property type="entry name" value="P-loop containing nucleotide triphosphate hydrolases"/>
    <property type="match status" value="2"/>
</dbReference>
<dbReference type="InterPro" id="IPR045055">
    <property type="entry name" value="DNA2/NAM7-like"/>
</dbReference>
<feature type="region of interest" description="Disordered" evidence="1">
    <location>
        <begin position="1"/>
        <end position="179"/>
    </location>
</feature>
<evidence type="ECO:0000259" key="3">
    <source>
        <dbReference type="Pfam" id="PF13087"/>
    </source>
</evidence>
<dbReference type="Proteomes" id="UP000026961">
    <property type="component" value="Chromosome 11"/>
</dbReference>
<evidence type="ECO:0008006" key="6">
    <source>
        <dbReference type="Google" id="ProtNLM"/>
    </source>
</evidence>
<dbReference type="Gramene" id="OGLUM11G20650.1">
    <property type="protein sequence ID" value="OGLUM11G20650.1"/>
    <property type="gene ID" value="OGLUM11G20650"/>
</dbReference>
<dbReference type="PANTHER" id="PTHR10887">
    <property type="entry name" value="DNA2/NAM7 HELICASE FAMILY"/>
    <property type="match status" value="1"/>
</dbReference>
<dbReference type="InterPro" id="IPR038765">
    <property type="entry name" value="Papain-like_cys_pep_sf"/>
</dbReference>
<dbReference type="AlphaFoldDB" id="A0A0E0BLP6"/>
<feature type="domain" description="DNA2/NAM7 helicase helicase" evidence="2">
    <location>
        <begin position="407"/>
        <end position="705"/>
    </location>
</feature>
<dbReference type="eggNOG" id="KOG1801">
    <property type="taxonomic scope" value="Eukaryota"/>
</dbReference>
<dbReference type="FunFam" id="3.40.50.300:FF:002328">
    <property type="entry name" value="Helicase-like protein"/>
    <property type="match status" value="1"/>
</dbReference>
<dbReference type="SUPFAM" id="SSF52540">
    <property type="entry name" value="P-loop containing nucleoside triphosphate hydrolases"/>
    <property type="match status" value="1"/>
</dbReference>